<accession>A0A2T2WTT2</accession>
<proteinExistence type="predicted"/>
<protein>
    <recommendedName>
        <fullName evidence="6">RsgI N-terminal anti-sigma domain-containing protein</fullName>
    </recommendedName>
</protein>
<dbReference type="Proteomes" id="UP000242705">
    <property type="component" value="Unassembled WGS sequence"/>
</dbReference>
<dbReference type="Pfam" id="PF12791">
    <property type="entry name" value="RsgI_N"/>
    <property type="match status" value="1"/>
</dbReference>
<evidence type="ECO:0000256" key="3">
    <source>
        <dbReference type="ARBA" id="ARBA00022692"/>
    </source>
</evidence>
<dbReference type="GO" id="GO:0005886">
    <property type="term" value="C:plasma membrane"/>
    <property type="evidence" value="ECO:0007669"/>
    <property type="project" value="UniProtKB-SubCell"/>
</dbReference>
<evidence type="ECO:0000313" key="8">
    <source>
        <dbReference type="Proteomes" id="UP000242705"/>
    </source>
</evidence>
<evidence type="ECO:0000256" key="5">
    <source>
        <dbReference type="ARBA" id="ARBA00023136"/>
    </source>
</evidence>
<comment type="caution">
    <text evidence="7">The sequence shown here is derived from an EMBL/GenBank/DDBJ whole genome shotgun (WGS) entry which is preliminary data.</text>
</comment>
<feature type="domain" description="RsgI N-terminal anti-sigma" evidence="6">
    <location>
        <begin position="3"/>
        <end position="51"/>
    </location>
</feature>
<keyword evidence="5" id="KW-0472">Membrane</keyword>
<dbReference type="InterPro" id="IPR055431">
    <property type="entry name" value="RsgI_M"/>
</dbReference>
<evidence type="ECO:0000313" key="7">
    <source>
        <dbReference type="EMBL" id="PSR25657.1"/>
    </source>
</evidence>
<keyword evidence="2" id="KW-1003">Cell membrane</keyword>
<comment type="subcellular location">
    <subcellularLocation>
        <location evidence="1">Cell membrane</location>
        <topology evidence="1">Single-pass membrane protein</topology>
    </subcellularLocation>
</comment>
<keyword evidence="3" id="KW-0812">Transmembrane</keyword>
<reference evidence="7 8" key="1">
    <citation type="journal article" date="2014" name="BMC Genomics">
        <title>Comparison of environmental and isolate Sulfobacillus genomes reveals diverse carbon, sulfur, nitrogen, and hydrogen metabolisms.</title>
        <authorList>
            <person name="Justice N.B."/>
            <person name="Norman A."/>
            <person name="Brown C.T."/>
            <person name="Singh A."/>
            <person name="Thomas B.C."/>
            <person name="Banfield J.F."/>
        </authorList>
    </citation>
    <scope>NUCLEOTIDE SEQUENCE [LARGE SCALE GENOMIC DNA]</scope>
    <source>
        <strain evidence="7">AMDSBA5</strain>
    </source>
</reference>
<dbReference type="Pfam" id="PF23750">
    <property type="entry name" value="RsgI_M"/>
    <property type="match status" value="1"/>
</dbReference>
<gene>
    <name evidence="7" type="ORF">C7B47_11735</name>
</gene>
<organism evidence="7 8">
    <name type="scientific">Sulfobacillus thermosulfidooxidans</name>
    <dbReference type="NCBI Taxonomy" id="28034"/>
    <lineage>
        <taxon>Bacteria</taxon>
        <taxon>Bacillati</taxon>
        <taxon>Bacillota</taxon>
        <taxon>Clostridia</taxon>
        <taxon>Eubacteriales</taxon>
        <taxon>Clostridiales Family XVII. Incertae Sedis</taxon>
        <taxon>Sulfobacillus</taxon>
    </lineage>
</organism>
<sequence>MGSRAVVIAVDKHYATVLLAGGQFKRIRVTREPLVVGQEFRVSSWPHLRAVKRAIGAAAALAALMMGANRYLAHPLPGATAVISIDIQPSINLVVGGHNPVVLQASGLDRSGRQLLHQISLQGLPINNALCVLTKLAKHDGYLKTHPSYIVLGAISQSHLAWFTKLCTVEKTFLADNSSWHGHLIALSMVTHKSLKNYARRDLSVGRYLLWKKDHEFRSLPVNLSPQLQSSPLSVLINDKLSPFVRSVPLSQNMPAEALAFPQRPRFNVSSVTSLHIRATSHGHPIKPPHLSQLSSPGHSLRNSVPLVREVTTIVTPNRMHSLPKRALVPPIKWLIHVPHRHNSHQMSP</sequence>
<keyword evidence="4" id="KW-1133">Transmembrane helix</keyword>
<evidence type="ECO:0000256" key="4">
    <source>
        <dbReference type="ARBA" id="ARBA00022989"/>
    </source>
</evidence>
<evidence type="ECO:0000259" key="6">
    <source>
        <dbReference type="PROSITE" id="PS51849"/>
    </source>
</evidence>
<dbReference type="EMBL" id="PXYX01000027">
    <property type="protein sequence ID" value="PSR25657.1"/>
    <property type="molecule type" value="Genomic_DNA"/>
</dbReference>
<dbReference type="PROSITE" id="PS51849">
    <property type="entry name" value="RSGI_N"/>
    <property type="match status" value="1"/>
</dbReference>
<evidence type="ECO:0000256" key="1">
    <source>
        <dbReference type="ARBA" id="ARBA00004162"/>
    </source>
</evidence>
<name>A0A2T2WTT2_SULTH</name>
<dbReference type="AlphaFoldDB" id="A0A2T2WTT2"/>
<dbReference type="InterPro" id="IPR024449">
    <property type="entry name" value="Anti-sigma_RsgI_N"/>
</dbReference>
<evidence type="ECO:0000256" key="2">
    <source>
        <dbReference type="ARBA" id="ARBA00022475"/>
    </source>
</evidence>